<evidence type="ECO:0000256" key="2">
    <source>
        <dbReference type="ARBA" id="ARBA00022723"/>
    </source>
</evidence>
<dbReference type="Pfam" id="PF21319">
    <property type="entry name" value="zf-FCS_1"/>
    <property type="match status" value="1"/>
</dbReference>
<dbReference type="GO" id="GO:0008270">
    <property type="term" value="F:zinc ion binding"/>
    <property type="evidence" value="ECO:0007669"/>
    <property type="project" value="UniProtKB-KW"/>
</dbReference>
<evidence type="ECO:0000256" key="4">
    <source>
        <dbReference type="ARBA" id="ARBA00022771"/>
    </source>
</evidence>
<gene>
    <name evidence="16" type="ORF">HERILL_LOCUS2212</name>
</gene>
<dbReference type="Proteomes" id="UP000594454">
    <property type="component" value="Chromosome 1"/>
</dbReference>
<organism evidence="16 17">
    <name type="scientific">Hermetia illucens</name>
    <name type="common">Black soldier fly</name>
    <dbReference type="NCBI Taxonomy" id="343691"/>
    <lineage>
        <taxon>Eukaryota</taxon>
        <taxon>Metazoa</taxon>
        <taxon>Ecdysozoa</taxon>
        <taxon>Arthropoda</taxon>
        <taxon>Hexapoda</taxon>
        <taxon>Insecta</taxon>
        <taxon>Pterygota</taxon>
        <taxon>Neoptera</taxon>
        <taxon>Endopterygota</taxon>
        <taxon>Diptera</taxon>
        <taxon>Brachycera</taxon>
        <taxon>Stratiomyomorpha</taxon>
        <taxon>Stratiomyidae</taxon>
        <taxon>Hermetiinae</taxon>
        <taxon>Hermetia</taxon>
    </lineage>
</organism>
<dbReference type="GO" id="GO:0005634">
    <property type="term" value="C:nucleus"/>
    <property type="evidence" value="ECO:0007669"/>
    <property type="project" value="UniProtKB-SubCell"/>
</dbReference>
<evidence type="ECO:0000256" key="3">
    <source>
        <dbReference type="ARBA" id="ARBA00022737"/>
    </source>
</evidence>
<dbReference type="PROSITE" id="PS50105">
    <property type="entry name" value="SAM_DOMAIN"/>
    <property type="match status" value="1"/>
</dbReference>
<keyword evidence="7" id="KW-0805">Transcription regulation</keyword>
<feature type="compositionally biased region" description="Basic and acidic residues" evidence="13">
    <location>
        <begin position="934"/>
        <end position="944"/>
    </location>
</feature>
<dbReference type="SMART" id="SM00454">
    <property type="entry name" value="SAM"/>
    <property type="match status" value="1"/>
</dbReference>
<dbReference type="OrthoDB" id="5800688at2759"/>
<dbReference type="InterPro" id="IPR013761">
    <property type="entry name" value="SAM/pointed_sf"/>
</dbReference>
<feature type="domain" description="SAM" evidence="14">
    <location>
        <begin position="1076"/>
        <end position="1139"/>
    </location>
</feature>
<evidence type="ECO:0000256" key="8">
    <source>
        <dbReference type="ARBA" id="ARBA00023125"/>
    </source>
</evidence>
<feature type="repeat" description="MBT" evidence="12">
    <location>
        <begin position="652"/>
        <end position="769"/>
    </location>
</feature>
<feature type="region of interest" description="Disordered" evidence="13">
    <location>
        <begin position="882"/>
        <end position="977"/>
    </location>
</feature>
<dbReference type="FunCoup" id="A0A7R8UDW3">
    <property type="interactions" value="2126"/>
</dbReference>
<dbReference type="EMBL" id="LR899009">
    <property type="protein sequence ID" value="CAD7078973.1"/>
    <property type="molecule type" value="Genomic_DNA"/>
</dbReference>
<reference evidence="16 17" key="1">
    <citation type="submission" date="2020-11" db="EMBL/GenBank/DDBJ databases">
        <authorList>
            <person name="Wallbank WR R."/>
            <person name="Pardo Diaz C."/>
            <person name="Kozak K."/>
            <person name="Martin S."/>
            <person name="Jiggins C."/>
            <person name="Moest M."/>
            <person name="Warren A I."/>
            <person name="Generalovic N T."/>
            <person name="Byers J.R.P. K."/>
            <person name="Montejo-Kovacevich G."/>
            <person name="Yen C E."/>
        </authorList>
    </citation>
    <scope>NUCLEOTIDE SEQUENCE [LARGE SCALE GENOMIC DNA]</scope>
</reference>
<dbReference type="Pfam" id="PF00536">
    <property type="entry name" value="SAM_1"/>
    <property type="match status" value="1"/>
</dbReference>
<keyword evidence="17" id="KW-1185">Reference proteome</keyword>
<dbReference type="GO" id="GO:0031507">
    <property type="term" value="P:heterochromatin formation"/>
    <property type="evidence" value="ECO:0007669"/>
    <property type="project" value="InterPro"/>
</dbReference>
<feature type="region of interest" description="Disordered" evidence="13">
    <location>
        <begin position="195"/>
        <end position="214"/>
    </location>
</feature>
<dbReference type="SMART" id="SM00561">
    <property type="entry name" value="MBT"/>
    <property type="match status" value="4"/>
</dbReference>
<dbReference type="PANTHER" id="PTHR12247">
    <property type="entry name" value="POLYCOMB GROUP PROTEIN"/>
    <property type="match status" value="1"/>
</dbReference>
<dbReference type="InterPro" id="IPR038603">
    <property type="entry name" value="Znf_FCS_sf"/>
</dbReference>
<dbReference type="InterPro" id="IPR012313">
    <property type="entry name" value="Znf_FCS"/>
</dbReference>
<dbReference type="GO" id="GO:0042393">
    <property type="term" value="F:histone binding"/>
    <property type="evidence" value="ECO:0007669"/>
    <property type="project" value="TreeGrafter"/>
</dbReference>
<feature type="region of interest" description="Disordered" evidence="13">
    <location>
        <begin position="996"/>
        <end position="1025"/>
    </location>
</feature>
<dbReference type="InterPro" id="IPR050548">
    <property type="entry name" value="PcG_chromatin_remod_factors"/>
</dbReference>
<dbReference type="AlphaFoldDB" id="A0A7R8UDW3"/>
<evidence type="ECO:0000313" key="16">
    <source>
        <dbReference type="EMBL" id="CAD7078973.1"/>
    </source>
</evidence>
<evidence type="ECO:0008006" key="18">
    <source>
        <dbReference type="Google" id="ProtNLM"/>
    </source>
</evidence>
<evidence type="ECO:0000256" key="6">
    <source>
        <dbReference type="ARBA" id="ARBA00022853"/>
    </source>
</evidence>
<keyword evidence="10" id="KW-0539">Nucleus</keyword>
<dbReference type="PANTHER" id="PTHR12247:SF104">
    <property type="entry name" value="POLYCOMB PROTEIN SFMBT"/>
    <property type="match status" value="1"/>
</dbReference>
<keyword evidence="3" id="KW-0677">Repeat</keyword>
<evidence type="ECO:0000256" key="10">
    <source>
        <dbReference type="ARBA" id="ARBA00023242"/>
    </source>
</evidence>
<keyword evidence="9" id="KW-0804">Transcription</keyword>
<dbReference type="GO" id="GO:0003677">
    <property type="term" value="F:DNA binding"/>
    <property type="evidence" value="ECO:0007669"/>
    <property type="project" value="UniProtKB-KW"/>
</dbReference>
<dbReference type="Pfam" id="PF02820">
    <property type="entry name" value="MBT"/>
    <property type="match status" value="4"/>
</dbReference>
<feature type="compositionally biased region" description="Polar residues" evidence="13">
    <location>
        <begin position="899"/>
        <end position="909"/>
    </location>
</feature>
<dbReference type="InParanoid" id="A0A7R8UDW3"/>
<proteinExistence type="predicted"/>
<keyword evidence="5" id="KW-0862">Zinc</keyword>
<dbReference type="CDD" id="cd20125">
    <property type="entry name" value="MBT_dSfmbt_rpt3"/>
    <property type="match status" value="1"/>
</dbReference>
<dbReference type="PROSITE" id="PS51079">
    <property type="entry name" value="MBT"/>
    <property type="match status" value="4"/>
</dbReference>
<feature type="repeat" description="MBT" evidence="12">
    <location>
        <begin position="434"/>
        <end position="545"/>
    </location>
</feature>
<evidence type="ECO:0000256" key="7">
    <source>
        <dbReference type="ARBA" id="ARBA00023015"/>
    </source>
</evidence>
<feature type="compositionally biased region" description="Polar residues" evidence="13">
    <location>
        <begin position="318"/>
        <end position="335"/>
    </location>
</feature>
<dbReference type="CDD" id="cd20100">
    <property type="entry name" value="MBT_dSfmbt-like_rpt4"/>
    <property type="match status" value="1"/>
</dbReference>
<feature type="repeat" description="MBT" evidence="12">
    <location>
        <begin position="777"/>
        <end position="873"/>
    </location>
</feature>
<dbReference type="Gene3D" id="1.10.150.50">
    <property type="entry name" value="Transcription Factor, Ets-1"/>
    <property type="match status" value="1"/>
</dbReference>
<comment type="subcellular location">
    <subcellularLocation>
        <location evidence="1">Nucleus</location>
    </subcellularLocation>
</comment>
<dbReference type="InterPro" id="IPR047360">
    <property type="entry name" value="MBT_dSfmbt_rpt3"/>
</dbReference>
<feature type="compositionally biased region" description="Acidic residues" evidence="13">
    <location>
        <begin position="945"/>
        <end position="959"/>
    </location>
</feature>
<dbReference type="Gene3D" id="2.30.30.140">
    <property type="match status" value="4"/>
</dbReference>
<dbReference type="InterPro" id="IPR001660">
    <property type="entry name" value="SAM"/>
</dbReference>
<keyword evidence="2" id="KW-0479">Metal-binding</keyword>
<evidence type="ECO:0000259" key="15">
    <source>
        <dbReference type="PROSITE" id="PS51024"/>
    </source>
</evidence>
<evidence type="ECO:0000256" key="5">
    <source>
        <dbReference type="ARBA" id="ARBA00022833"/>
    </source>
</evidence>
<feature type="region of interest" description="Disordered" evidence="13">
    <location>
        <begin position="316"/>
        <end position="335"/>
    </location>
</feature>
<name>A0A7R8UDW3_HERIL</name>
<accession>A0A7R8UDW3</accession>
<dbReference type="PROSITE" id="PS51024">
    <property type="entry name" value="ZF_FCS"/>
    <property type="match status" value="1"/>
</dbReference>
<evidence type="ECO:0000259" key="14">
    <source>
        <dbReference type="PROSITE" id="PS50105"/>
    </source>
</evidence>
<dbReference type="SUPFAM" id="SSF63748">
    <property type="entry name" value="Tudor/PWWP/MBT"/>
    <property type="match status" value="4"/>
</dbReference>
<evidence type="ECO:0000256" key="9">
    <source>
        <dbReference type="ARBA" id="ARBA00023163"/>
    </source>
</evidence>
<dbReference type="GO" id="GO:0003682">
    <property type="term" value="F:chromatin binding"/>
    <property type="evidence" value="ECO:0007669"/>
    <property type="project" value="TreeGrafter"/>
</dbReference>
<feature type="compositionally biased region" description="Low complexity" evidence="13">
    <location>
        <begin position="996"/>
        <end position="1008"/>
    </location>
</feature>
<dbReference type="Gene3D" id="3.30.60.160">
    <property type="match status" value="1"/>
</dbReference>
<keyword evidence="4 11" id="KW-0863">Zinc-finger</keyword>
<evidence type="ECO:0000256" key="11">
    <source>
        <dbReference type="PROSITE-ProRule" id="PRU00367"/>
    </source>
</evidence>
<protein>
    <recommendedName>
        <fullName evidence="18">Polycomb protein Sfmbt</fullName>
    </recommendedName>
</protein>
<evidence type="ECO:0000256" key="13">
    <source>
        <dbReference type="SAM" id="MobiDB-lite"/>
    </source>
</evidence>
<dbReference type="OMA" id="NREIPQH"/>
<feature type="compositionally biased region" description="Polar residues" evidence="13">
    <location>
        <begin position="921"/>
        <end position="933"/>
    </location>
</feature>
<keyword evidence="8" id="KW-0238">DNA-binding</keyword>
<feature type="repeat" description="MBT" evidence="12">
    <location>
        <begin position="553"/>
        <end position="651"/>
    </location>
</feature>
<dbReference type="CDD" id="cd09580">
    <property type="entry name" value="SAM_Scm-like-4MBT"/>
    <property type="match status" value="1"/>
</dbReference>
<evidence type="ECO:0000256" key="1">
    <source>
        <dbReference type="ARBA" id="ARBA00004123"/>
    </source>
</evidence>
<keyword evidence="6" id="KW-0156">Chromatin regulator</keyword>
<dbReference type="InterPro" id="IPR004092">
    <property type="entry name" value="Mbt"/>
</dbReference>
<dbReference type="GO" id="GO:0045892">
    <property type="term" value="P:negative regulation of DNA-templated transcription"/>
    <property type="evidence" value="ECO:0007669"/>
    <property type="project" value="TreeGrafter"/>
</dbReference>
<evidence type="ECO:0000256" key="12">
    <source>
        <dbReference type="PROSITE-ProRule" id="PRU00459"/>
    </source>
</evidence>
<feature type="compositionally biased region" description="Basic residues" evidence="13">
    <location>
        <begin position="887"/>
        <end position="896"/>
    </location>
</feature>
<dbReference type="SUPFAM" id="SSF47769">
    <property type="entry name" value="SAM/Pointed domain"/>
    <property type="match status" value="1"/>
</dbReference>
<feature type="domain" description="FCS-type" evidence="15">
    <location>
        <begin position="241"/>
        <end position="276"/>
    </location>
</feature>
<feature type="compositionally biased region" description="Gly residues" evidence="13">
    <location>
        <begin position="198"/>
        <end position="208"/>
    </location>
</feature>
<evidence type="ECO:0000313" key="17">
    <source>
        <dbReference type="Proteomes" id="UP000594454"/>
    </source>
</evidence>
<dbReference type="InterPro" id="IPR037605">
    <property type="entry name" value="Sfmbt_SAM"/>
</dbReference>
<sequence length="1157" mass="128332">MNPGDLRMLWMNQYSGERMIFDDSTSFYGQSSVGLSVMDDITHPTAAIDINPMMSIVGGEYGGQGAPIGSGHATAPTATLIPTGTGADIYGISQTIGGLHPVLQHTTPFQPYQDMIDDEVDQKPFGQSYEQIDDYEAIADTNPLVDGSREIINIDDFVTMNNDSDSYQDNQMIDDDDDEHIIEEKPQPVSVVQTIDSSGGGGTRGGGNSKKARKIEPVNRPGLVLKTPIAYKGNIDPSVIPIQRDGMAVCERCGAIGVKHTFYTKSRRFCSMACARGELYTLVCNDNSKSSTSTSASTSSTASLSTTTGIGYKGQHGGSSAANVMSGVNSQSNSRSTDIELELRVSHIKNSNYRFKMSNELSGSTAEMNGGGENGIIISDDSGFASQKAMLYRDVLPLDEVPQIPKSDRLPSPCPRDDRILSVRRRANDHLNSFDWISELSKPDFYAAPVTCFSHAPGYDMWDNIGIDMKVEVENTDCDNQANVVTGQTPHSFWVATVMNICGYKALMRYEGFDDSSHDFWVNLCSSEVHAVGWCATRGKPLIPPKTIENKYSDWKDFLVERLSGARTLPSNFYNKISDSFKSRFRIGLILELVDKNRISQVKLASVCKIVGKRLYLKYYDSDDGFWCHEDSPIIHPVGWATTVGHNLDAPQEYLERMQAGCDQMIEVHEDDATIELFKMNFTFEEYYLEGKTNGFVEGMKLEAVDPLNLSSICVATVMAVLKFGYMMIRIDSYDPDATGSDWFCYHEKSPSIFPVGFCAANGITLTPPNGYDINTFRWDTYLEETKSLPADEHLFHRDIPDHGFRPNMRLECADLMDPRLVCVATVARIVGRLLKIRFDGWPEEYDQWLDCESPDIYPVGWCVLVGHKLEGPPIVQQPVVKTTPKTTRKKRKKKIKTENTAASRTTGRPPNVKKEMHDLQQPTNNFISNDNRVNVKLEMKAEPHEDEDDEEDDDDYEDDVSRSDLSTSLPVTPEPGEKLKLVVTSSSAVVVSSNNTSTITSSNNSSNQHVHNVRKTTSPAPPAERKATSYIANSSVTCSKYIPRLTDATNSNDLASATSPAMPTQNAAELSPDTWNIYDVSQFLRVNDCTAYCDTFSRNKIDGKKLLDLSKDEIITLLGMKVGPALKIFDLIQQLKCKANPGKLRLLKSNMNKKFS</sequence>